<name>A0A1Y2F637_9FUNG</name>
<sequence>MGDRFGYIRKIAEEEKRMNQFQESLSKGYDSRRHVLRDSLSISSLVNNNTSKRASINIFDEKSRRNSTGQIFNLNFEDNNEDKKAVNNKQQNRKSMTSRFSIPMPGEGSRNSIIKSNSNFSLPNYPNPFKSNGISSPSSLAELTKPKRNSISSWDPLSPLVSSQSPNIGNNNKRKNIFSTVSTPSLDTIFKNTQVHSSPMLGDSTPLNDNHKNELPEPTLPNVGILDDEISPSDVNSPASKRLSLAPTLMNDKRMSTVGLLTSGTSVMEPEENVSSGGPLTSSSTIKDLLHTILLVTCYSEGHDGIANSLDSLSETNYPDSLKLIVVICDGLVKGEGNDKLTPDIVIDMIDPGDGSNYHDDEPEPKSYVAIAEGKKRHNMAKIYAGWYRNALTTLGSKIPMIGIVKCGTESERLGPNKAPKPGNRGKRDSQILLLGFLSRVMFNDRMTEFDFDLFTKIHELTGVYADVYESIMMIDADTIVDRDSLSHLVACLIEDPKIMGLCGETQIANKTESWVSMIQVFEYYISHHLSKAFESVFGGVTCLPGCFCMYRIKSRKGSHGYWVPILANPEIVEQYSENKVDTLHKKNLLLLGEDRYLSTLMLREFPKRKMVFVPQATCQTVVPAEFKVLLSQRRRWINSTVHNLLELVLVNDLCGTFCISMQFVVFMELIGTVVLPAAVFFTYYLIGSLIFSSSKNVMAFLLMVLIMGLPAILIALTSREMKYILWMFVYLLALPVWNFIFPVYSFWHFDDFSWGQTRLVEGEKPDSKGNHESDGEFDSSGIIMKTWEEWEKIRRAEILANEFFLQTTEKNEGDMGNYSTFYNETQPSQLSTATNTKRFSSFNNITLDNRRSSYYNNNE</sequence>
<keyword evidence="5" id="KW-0808">Transferase</keyword>
<evidence type="ECO:0000313" key="13">
    <source>
        <dbReference type="Proteomes" id="UP000193920"/>
    </source>
</evidence>
<dbReference type="GO" id="GO:0030428">
    <property type="term" value="C:cell septum"/>
    <property type="evidence" value="ECO:0007669"/>
    <property type="project" value="TreeGrafter"/>
</dbReference>
<keyword evidence="6 11" id="KW-0812">Transmembrane</keyword>
<evidence type="ECO:0000256" key="11">
    <source>
        <dbReference type="SAM" id="Phobius"/>
    </source>
</evidence>
<evidence type="ECO:0000256" key="10">
    <source>
        <dbReference type="SAM" id="MobiDB-lite"/>
    </source>
</evidence>
<dbReference type="OrthoDB" id="2143413at2759"/>
<dbReference type="GO" id="GO:0005886">
    <property type="term" value="C:plasma membrane"/>
    <property type="evidence" value="ECO:0007669"/>
    <property type="project" value="UniProtKB-SubCell"/>
</dbReference>
<dbReference type="EMBL" id="MCOG01000016">
    <property type="protein sequence ID" value="ORY78806.1"/>
    <property type="molecule type" value="Genomic_DNA"/>
</dbReference>
<dbReference type="PANTHER" id="PTHR22914">
    <property type="entry name" value="CHITIN SYNTHASE"/>
    <property type="match status" value="1"/>
</dbReference>
<dbReference type="Proteomes" id="UP000193920">
    <property type="component" value="Unassembled WGS sequence"/>
</dbReference>
<evidence type="ECO:0000256" key="9">
    <source>
        <dbReference type="ARBA" id="ARBA00023180"/>
    </source>
</evidence>
<evidence type="ECO:0000256" key="7">
    <source>
        <dbReference type="ARBA" id="ARBA00022989"/>
    </source>
</evidence>
<keyword evidence="13" id="KW-1185">Reference proteome</keyword>
<evidence type="ECO:0000256" key="4">
    <source>
        <dbReference type="ARBA" id="ARBA00022676"/>
    </source>
</evidence>
<dbReference type="InterPro" id="IPR004835">
    <property type="entry name" value="Chitin_synth"/>
</dbReference>
<feature type="region of interest" description="Disordered" evidence="10">
    <location>
        <begin position="81"/>
        <end position="108"/>
    </location>
</feature>
<feature type="transmembrane region" description="Helical" evidence="11">
    <location>
        <begin position="699"/>
        <end position="718"/>
    </location>
</feature>
<keyword evidence="7 11" id="KW-1133">Transmembrane helix</keyword>
<keyword evidence="3" id="KW-1003">Cell membrane</keyword>
<evidence type="ECO:0000256" key="3">
    <source>
        <dbReference type="ARBA" id="ARBA00022475"/>
    </source>
</evidence>
<organism evidence="12 13">
    <name type="scientific">Neocallimastix californiae</name>
    <dbReference type="NCBI Taxonomy" id="1754190"/>
    <lineage>
        <taxon>Eukaryota</taxon>
        <taxon>Fungi</taxon>
        <taxon>Fungi incertae sedis</taxon>
        <taxon>Chytridiomycota</taxon>
        <taxon>Chytridiomycota incertae sedis</taxon>
        <taxon>Neocallimastigomycetes</taxon>
        <taxon>Neocallimastigales</taxon>
        <taxon>Neocallimastigaceae</taxon>
        <taxon>Neocallimastix</taxon>
    </lineage>
</organism>
<dbReference type="GO" id="GO:0006031">
    <property type="term" value="P:chitin biosynthetic process"/>
    <property type="evidence" value="ECO:0007669"/>
    <property type="project" value="TreeGrafter"/>
</dbReference>
<dbReference type="CDD" id="cd04190">
    <property type="entry name" value="Chitin_synth_C"/>
    <property type="match status" value="1"/>
</dbReference>
<keyword evidence="8 11" id="KW-0472">Membrane</keyword>
<dbReference type="EC" id="2.4.1.16" evidence="2"/>
<feature type="transmembrane region" description="Helical" evidence="11">
    <location>
        <begin position="724"/>
        <end position="748"/>
    </location>
</feature>
<evidence type="ECO:0000256" key="6">
    <source>
        <dbReference type="ARBA" id="ARBA00022692"/>
    </source>
</evidence>
<dbReference type="InterPro" id="IPR029044">
    <property type="entry name" value="Nucleotide-diphossugar_trans"/>
</dbReference>
<evidence type="ECO:0000256" key="8">
    <source>
        <dbReference type="ARBA" id="ARBA00023136"/>
    </source>
</evidence>
<evidence type="ECO:0000256" key="5">
    <source>
        <dbReference type="ARBA" id="ARBA00022679"/>
    </source>
</evidence>
<accession>A0A1Y2F637</accession>
<gene>
    <name evidence="12" type="ORF">LY90DRAFT_698297</name>
</gene>
<keyword evidence="4" id="KW-0328">Glycosyltransferase</keyword>
<dbReference type="STRING" id="1754190.A0A1Y2F637"/>
<comment type="caution">
    <text evidence="12">The sequence shown here is derived from an EMBL/GenBank/DDBJ whole genome shotgun (WGS) entry which is preliminary data.</text>
</comment>
<keyword evidence="9" id="KW-0325">Glycoprotein</keyword>
<feature type="compositionally biased region" description="Polar residues" evidence="10">
    <location>
        <begin position="149"/>
        <end position="175"/>
    </location>
</feature>
<reference evidence="12 13" key="1">
    <citation type="submission" date="2016-08" db="EMBL/GenBank/DDBJ databases">
        <title>A Parts List for Fungal Cellulosomes Revealed by Comparative Genomics.</title>
        <authorList>
            <consortium name="DOE Joint Genome Institute"/>
            <person name="Haitjema C.H."/>
            <person name="Gilmore S.P."/>
            <person name="Henske J.K."/>
            <person name="Solomon K.V."/>
            <person name="De Groot R."/>
            <person name="Kuo A."/>
            <person name="Mondo S.J."/>
            <person name="Salamov A.A."/>
            <person name="Labutti K."/>
            <person name="Zhao Z."/>
            <person name="Chiniquy J."/>
            <person name="Barry K."/>
            <person name="Brewer H.M."/>
            <person name="Purvine S.O."/>
            <person name="Wright A.T."/>
            <person name="Boxma B."/>
            <person name="Van Alen T."/>
            <person name="Hackstein J.H."/>
            <person name="Baker S.E."/>
            <person name="Grigoriev I.V."/>
            <person name="O'Malley M.A."/>
        </authorList>
    </citation>
    <scope>NUCLEOTIDE SEQUENCE [LARGE SCALE GENOMIC DNA]</scope>
    <source>
        <strain evidence="12 13">G1</strain>
    </source>
</reference>
<dbReference type="AlphaFoldDB" id="A0A1Y2F637"/>
<evidence type="ECO:0000256" key="1">
    <source>
        <dbReference type="ARBA" id="ARBA00004651"/>
    </source>
</evidence>
<dbReference type="PANTHER" id="PTHR22914:SF16">
    <property type="entry name" value="CHITIN SYNTHASE 3"/>
    <property type="match status" value="1"/>
</dbReference>
<evidence type="ECO:0000313" key="12">
    <source>
        <dbReference type="EMBL" id="ORY78806.1"/>
    </source>
</evidence>
<feature type="compositionally biased region" description="Polar residues" evidence="10">
    <location>
        <begin position="87"/>
        <end position="100"/>
    </location>
</feature>
<feature type="transmembrane region" description="Helical" evidence="11">
    <location>
        <begin position="664"/>
        <end position="687"/>
    </location>
</feature>
<feature type="region of interest" description="Disordered" evidence="10">
    <location>
        <begin position="147"/>
        <end position="175"/>
    </location>
</feature>
<dbReference type="GO" id="GO:0004100">
    <property type="term" value="F:chitin synthase activity"/>
    <property type="evidence" value="ECO:0007669"/>
    <property type="project" value="UniProtKB-EC"/>
</dbReference>
<dbReference type="SUPFAM" id="SSF53448">
    <property type="entry name" value="Nucleotide-diphospho-sugar transferases"/>
    <property type="match status" value="1"/>
</dbReference>
<proteinExistence type="predicted"/>
<comment type="subcellular location">
    <subcellularLocation>
        <location evidence="1">Cell membrane</location>
        <topology evidence="1">Multi-pass membrane protein</topology>
    </subcellularLocation>
</comment>
<evidence type="ECO:0000256" key="2">
    <source>
        <dbReference type="ARBA" id="ARBA00012543"/>
    </source>
</evidence>
<dbReference type="Pfam" id="PF03142">
    <property type="entry name" value="Chitin_synth_2"/>
    <property type="match status" value="1"/>
</dbReference>
<dbReference type="Gene3D" id="3.90.550.10">
    <property type="entry name" value="Spore Coat Polysaccharide Biosynthesis Protein SpsA, Chain A"/>
    <property type="match status" value="1"/>
</dbReference>
<protein>
    <recommendedName>
        <fullName evidence="2">chitin synthase</fullName>
        <ecNumber evidence="2">2.4.1.16</ecNumber>
    </recommendedName>
</protein>